<sequence>MGLTETGLKQEIVFRLLKKGQNQTSTEKSTEEVGITKKGKEMYFQFVKCQNDLLLELE</sequence>
<evidence type="ECO:0000313" key="1">
    <source>
        <dbReference type="EMBL" id="CAG8781945.1"/>
    </source>
</evidence>
<proteinExistence type="predicted"/>
<dbReference type="Proteomes" id="UP000789920">
    <property type="component" value="Unassembled WGS sequence"/>
</dbReference>
<dbReference type="EMBL" id="CAJVQC010045794">
    <property type="protein sequence ID" value="CAG8781945.1"/>
    <property type="molecule type" value="Genomic_DNA"/>
</dbReference>
<reference evidence="1" key="1">
    <citation type="submission" date="2021-06" db="EMBL/GenBank/DDBJ databases">
        <authorList>
            <person name="Kallberg Y."/>
            <person name="Tangrot J."/>
            <person name="Rosling A."/>
        </authorList>
    </citation>
    <scope>NUCLEOTIDE SEQUENCE</scope>
    <source>
        <strain evidence="1">MA461A</strain>
    </source>
</reference>
<protein>
    <submittedName>
        <fullName evidence="1">32476_t:CDS:1</fullName>
    </submittedName>
</protein>
<gene>
    <name evidence="1" type="ORF">RPERSI_LOCUS17721</name>
</gene>
<accession>A0ACA9R8U2</accession>
<comment type="caution">
    <text evidence="1">The sequence shown here is derived from an EMBL/GenBank/DDBJ whole genome shotgun (WGS) entry which is preliminary data.</text>
</comment>
<evidence type="ECO:0000313" key="2">
    <source>
        <dbReference type="Proteomes" id="UP000789920"/>
    </source>
</evidence>
<organism evidence="1 2">
    <name type="scientific">Racocetra persica</name>
    <dbReference type="NCBI Taxonomy" id="160502"/>
    <lineage>
        <taxon>Eukaryota</taxon>
        <taxon>Fungi</taxon>
        <taxon>Fungi incertae sedis</taxon>
        <taxon>Mucoromycota</taxon>
        <taxon>Glomeromycotina</taxon>
        <taxon>Glomeromycetes</taxon>
        <taxon>Diversisporales</taxon>
        <taxon>Gigasporaceae</taxon>
        <taxon>Racocetra</taxon>
    </lineage>
</organism>
<name>A0ACA9R8U2_9GLOM</name>
<keyword evidence="2" id="KW-1185">Reference proteome</keyword>
<feature type="non-terminal residue" evidence="1">
    <location>
        <position position="58"/>
    </location>
</feature>